<dbReference type="EMBL" id="FXAZ01000005">
    <property type="protein sequence ID" value="SMG54486.1"/>
    <property type="molecule type" value="Genomic_DNA"/>
</dbReference>
<dbReference type="Gene3D" id="3.90.1150.10">
    <property type="entry name" value="Aspartate Aminotransferase, domain 1"/>
    <property type="match status" value="1"/>
</dbReference>
<dbReference type="SUPFAM" id="SSF53383">
    <property type="entry name" value="PLP-dependent transferases"/>
    <property type="match status" value="1"/>
</dbReference>
<dbReference type="STRING" id="1852522.SAMN06295960_3742"/>
<evidence type="ECO:0000256" key="6">
    <source>
        <dbReference type="ARBA" id="ARBA00022898"/>
    </source>
</evidence>
<evidence type="ECO:0000256" key="4">
    <source>
        <dbReference type="ARBA" id="ARBA00022576"/>
    </source>
</evidence>
<keyword evidence="4" id="KW-0032">Aminotransferase</keyword>
<organism evidence="8 9">
    <name type="scientific">Paenibacillus aquistagni</name>
    <dbReference type="NCBI Taxonomy" id="1852522"/>
    <lineage>
        <taxon>Bacteria</taxon>
        <taxon>Bacillati</taxon>
        <taxon>Bacillota</taxon>
        <taxon>Bacilli</taxon>
        <taxon>Bacillales</taxon>
        <taxon>Paenibacillaceae</taxon>
        <taxon>Paenibacillus</taxon>
    </lineage>
</organism>
<evidence type="ECO:0000256" key="1">
    <source>
        <dbReference type="ARBA" id="ARBA00001933"/>
    </source>
</evidence>
<dbReference type="PANTHER" id="PTHR42790:SF19">
    <property type="entry name" value="KYNURENINE_ALPHA-AMINOADIPATE AMINOTRANSFERASE, MITOCHONDRIAL"/>
    <property type="match status" value="1"/>
</dbReference>
<keyword evidence="6" id="KW-0663">Pyridoxal phosphate</keyword>
<feature type="domain" description="Aminotransferase class I/classII large" evidence="7">
    <location>
        <begin position="43"/>
        <end position="375"/>
    </location>
</feature>
<dbReference type="RefSeq" id="WP_085496685.1">
    <property type="nucleotide sequence ID" value="NZ_FXAZ01000005.1"/>
</dbReference>
<evidence type="ECO:0000256" key="2">
    <source>
        <dbReference type="ARBA" id="ARBA00007441"/>
    </source>
</evidence>
<dbReference type="GO" id="GO:0008483">
    <property type="term" value="F:transaminase activity"/>
    <property type="evidence" value="ECO:0007669"/>
    <property type="project" value="UniProtKB-KW"/>
</dbReference>
<keyword evidence="5" id="KW-0808">Transferase</keyword>
<sequence length="403" mass="44973">MQYSFSSRIQSIESSAVRDILKLTQGQSIISFAGGLPAEEWFPIEHIREASDRVLSQAPQALQYGLTEGVVSLREGVLERLSRVRGIHGSLDDIMITSGSQQTLDLFAKAVINPGDVVFVEDPTYLACLQVLRLYGADVIGVASDDQGMIPEDLEQKLKQHRPKFVYVVPTFGNPSGRVWSVERRQALLDQCKANHVLILEDDPYGDLRFSGEAVPNIAKLEGKGEDRIVIYTSTFSKTVAPGLRTGYVVADKRIIAMMARGKQACDLHSSVLDQLILSELLVSETFSIDKHIEKLSHIYRERMETMAGHLQEDRCYKEAKWSMPQGGMFFWVELPEGLDAEALLKCSVQKGVAFVPGAPFFAQKPKRNTMRLNYSFAEPTIIHEGMNRLSEAVEEFLGRYAG</sequence>
<accession>A0A1X7LKS3</accession>
<dbReference type="CDD" id="cd00609">
    <property type="entry name" value="AAT_like"/>
    <property type="match status" value="1"/>
</dbReference>
<protein>
    <submittedName>
        <fullName evidence="8">2-aminoadipate transaminase</fullName>
    </submittedName>
</protein>
<evidence type="ECO:0000256" key="5">
    <source>
        <dbReference type="ARBA" id="ARBA00022679"/>
    </source>
</evidence>
<dbReference type="InterPro" id="IPR004839">
    <property type="entry name" value="Aminotransferase_I/II_large"/>
</dbReference>
<dbReference type="InterPro" id="IPR015422">
    <property type="entry name" value="PyrdxlP-dep_Trfase_small"/>
</dbReference>
<reference evidence="8 9" key="1">
    <citation type="submission" date="2017-04" db="EMBL/GenBank/DDBJ databases">
        <authorList>
            <person name="Afonso C.L."/>
            <person name="Miller P.J."/>
            <person name="Scott M.A."/>
            <person name="Spackman E."/>
            <person name="Goraichik I."/>
            <person name="Dimitrov K.M."/>
            <person name="Suarez D.L."/>
            <person name="Swayne D.E."/>
        </authorList>
    </citation>
    <scope>NUCLEOTIDE SEQUENCE [LARGE SCALE GENOMIC DNA]</scope>
    <source>
        <strain evidence="8 9">11</strain>
    </source>
</reference>
<evidence type="ECO:0000256" key="3">
    <source>
        <dbReference type="ARBA" id="ARBA00011738"/>
    </source>
</evidence>
<dbReference type="PANTHER" id="PTHR42790">
    <property type="entry name" value="AMINOTRANSFERASE"/>
    <property type="match status" value="1"/>
</dbReference>
<keyword evidence="9" id="KW-1185">Reference proteome</keyword>
<evidence type="ECO:0000259" key="7">
    <source>
        <dbReference type="Pfam" id="PF00155"/>
    </source>
</evidence>
<dbReference type="FunFam" id="3.40.640.10:FF:000053">
    <property type="entry name" value="Aminotransferase, class I"/>
    <property type="match status" value="1"/>
</dbReference>
<dbReference type="InterPro" id="IPR050859">
    <property type="entry name" value="Class-I_PLP-dep_aminotransf"/>
</dbReference>
<evidence type="ECO:0000313" key="9">
    <source>
        <dbReference type="Proteomes" id="UP000193834"/>
    </source>
</evidence>
<comment type="similarity">
    <text evidence="2">Belongs to the class-I pyridoxal-phosphate-dependent aminotransferase family.</text>
</comment>
<comment type="cofactor">
    <cofactor evidence="1">
        <name>pyridoxal 5'-phosphate</name>
        <dbReference type="ChEBI" id="CHEBI:597326"/>
    </cofactor>
</comment>
<dbReference type="Proteomes" id="UP000193834">
    <property type="component" value="Unassembled WGS sequence"/>
</dbReference>
<dbReference type="OrthoDB" id="9802601at2"/>
<comment type="subunit">
    <text evidence="3">Homodimer.</text>
</comment>
<dbReference type="Gene3D" id="3.40.640.10">
    <property type="entry name" value="Type I PLP-dependent aspartate aminotransferase-like (Major domain)"/>
    <property type="match status" value="1"/>
</dbReference>
<dbReference type="Pfam" id="PF00155">
    <property type="entry name" value="Aminotran_1_2"/>
    <property type="match status" value="1"/>
</dbReference>
<dbReference type="GO" id="GO:0030170">
    <property type="term" value="F:pyridoxal phosphate binding"/>
    <property type="evidence" value="ECO:0007669"/>
    <property type="project" value="InterPro"/>
</dbReference>
<gene>
    <name evidence="8" type="ORF">SAMN06295960_3742</name>
</gene>
<dbReference type="InterPro" id="IPR015424">
    <property type="entry name" value="PyrdxlP-dep_Trfase"/>
</dbReference>
<dbReference type="AlphaFoldDB" id="A0A1X7LKS3"/>
<dbReference type="InterPro" id="IPR015421">
    <property type="entry name" value="PyrdxlP-dep_Trfase_major"/>
</dbReference>
<evidence type="ECO:0000313" key="8">
    <source>
        <dbReference type="EMBL" id="SMG54486.1"/>
    </source>
</evidence>
<name>A0A1X7LKS3_9BACL</name>
<dbReference type="GO" id="GO:1901605">
    <property type="term" value="P:alpha-amino acid metabolic process"/>
    <property type="evidence" value="ECO:0007669"/>
    <property type="project" value="TreeGrafter"/>
</dbReference>
<proteinExistence type="inferred from homology"/>